<feature type="chain" id="PRO_5045150113" evidence="2">
    <location>
        <begin position="18"/>
        <end position="668"/>
    </location>
</feature>
<organism evidence="4 5">
    <name type="scientific">Serratia entomophila</name>
    <dbReference type="NCBI Taxonomy" id="42906"/>
    <lineage>
        <taxon>Bacteria</taxon>
        <taxon>Pseudomonadati</taxon>
        <taxon>Pseudomonadota</taxon>
        <taxon>Gammaproteobacteria</taxon>
        <taxon>Enterobacterales</taxon>
        <taxon>Yersiniaceae</taxon>
        <taxon>Serratia</taxon>
    </lineage>
</organism>
<keyword evidence="1 2" id="KW-0732">Signal</keyword>
<dbReference type="InterPro" id="IPR002509">
    <property type="entry name" value="NODB_dom"/>
</dbReference>
<dbReference type="Proteomes" id="UP001056873">
    <property type="component" value="Chromosome"/>
</dbReference>
<dbReference type="InterPro" id="IPR032772">
    <property type="entry name" value="PGA_deacetylase_PgaB_C"/>
</dbReference>
<evidence type="ECO:0000259" key="3">
    <source>
        <dbReference type="PROSITE" id="PS51677"/>
    </source>
</evidence>
<dbReference type="InterPro" id="IPR051398">
    <property type="entry name" value="Polysacch_Deacetylase"/>
</dbReference>
<dbReference type="NCBIfam" id="NF011176">
    <property type="entry name" value="PRK14581.1"/>
    <property type="match status" value="1"/>
</dbReference>
<dbReference type="SUPFAM" id="SSF88713">
    <property type="entry name" value="Glycoside hydrolase/deacetylase"/>
    <property type="match status" value="1"/>
</dbReference>
<evidence type="ECO:0000256" key="2">
    <source>
        <dbReference type="SAM" id="SignalP"/>
    </source>
</evidence>
<feature type="domain" description="NodB homology" evidence="3">
    <location>
        <begin position="104"/>
        <end position="346"/>
    </location>
</feature>
<evidence type="ECO:0000313" key="4">
    <source>
        <dbReference type="EMBL" id="USU99709.1"/>
    </source>
</evidence>
<feature type="signal peptide" evidence="2">
    <location>
        <begin position="1"/>
        <end position="17"/>
    </location>
</feature>
<sequence>MLFRSSLLLLGALLSNACSQTDAPHFTPPAERPVAADERPWPANQYMVLAYHDVEDGPADQRYLSVRTSALNEQFSWLKQNGYQPVSVEQILAAQHGGAPLPAKAVLLSFDDGYSSFYSRVFPLLKAYNWPALLAPVGAWLDAPADKPVDFGGLITPRDRFLTWAQVSELAASGLVEIGAHTYASHYGVVANPQGNTEPAVANRRYDGKTSRYETEDEFRRRIEKDVELITRRITAATGKAPRVWVWPYGAAGGVALDIIRRQGYRMAMTLESGLGDVNVPDNVPRMLVANNPTLASFAQQVTQIQAQLMMRVAHVDLDYLYDPDPQQQAKNLDKLIQRVFDLRINTVFLQAFADPKGNGNVSEVYFPNRWLPMKADLFNRVAWQLTSRTGAKVYAWMPVLAYELGPDVPRVQRIDPQSGAISIDDKQYRRLSPFSPTARQRITEIYEDLAAHASFQGILFHDDALLSDYEDAGPDALAAYRAAGFADSIAAIRQDPQAFARWTRFKSRALIDFTQTLTARVHAIRGPQVKTARNIYAMPILDPASEAWFAQNLADFLQAYDWVAPMAMPLMENVPRDESARWLDLLVGKVAAYPGALGKTVFELQAVDWRQTRQIPLEDGQQLAEWMRRLQRNGAQNFGYYPDNFLENRPKLEAVRPVLSSAWFPLP</sequence>
<dbReference type="NCBIfam" id="TIGR03938">
    <property type="entry name" value="deacetyl_PgaB"/>
    <property type="match status" value="1"/>
</dbReference>
<dbReference type="RefSeq" id="WP_252960764.1">
    <property type="nucleotide sequence ID" value="NZ_CAMIPH010000014.1"/>
</dbReference>
<dbReference type="EMBL" id="CP074347">
    <property type="protein sequence ID" value="USU99709.1"/>
    <property type="molecule type" value="Genomic_DNA"/>
</dbReference>
<dbReference type="InterPro" id="IPR023854">
    <property type="entry name" value="PGA_deacetylase_PgaB"/>
</dbReference>
<dbReference type="Pfam" id="PF14883">
    <property type="entry name" value="GHL13"/>
    <property type="match status" value="1"/>
</dbReference>
<keyword evidence="5" id="KW-1185">Reference proteome</keyword>
<accession>A0ABY5CQJ4</accession>
<dbReference type="PANTHER" id="PTHR34216">
    <property type="match status" value="1"/>
</dbReference>
<dbReference type="Pfam" id="PF01522">
    <property type="entry name" value="Polysacc_deac_1"/>
    <property type="match status" value="1"/>
</dbReference>
<dbReference type="NCBIfam" id="NF011177">
    <property type="entry name" value="PRK14582.1"/>
    <property type="match status" value="1"/>
</dbReference>
<dbReference type="PANTHER" id="PTHR34216:SF7">
    <property type="entry name" value="POLY-BETA-1,6-N-ACETYL-D-GLUCOSAMINE N-DEACETYLASE"/>
    <property type="match status" value="1"/>
</dbReference>
<gene>
    <name evidence="4" type="primary">pgaB</name>
    <name evidence="4" type="ORF">KFQ06_16850</name>
</gene>
<dbReference type="InterPro" id="IPR011330">
    <property type="entry name" value="Glyco_hydro/deAcase_b/a-brl"/>
</dbReference>
<dbReference type="Gene3D" id="3.20.20.80">
    <property type="entry name" value="Glycosidases"/>
    <property type="match status" value="1"/>
</dbReference>
<dbReference type="GO" id="GO:0016787">
    <property type="term" value="F:hydrolase activity"/>
    <property type="evidence" value="ECO:0007669"/>
    <property type="project" value="UniProtKB-KW"/>
</dbReference>
<dbReference type="CDD" id="cd10964">
    <property type="entry name" value="CE4_PgaB_5s"/>
    <property type="match status" value="1"/>
</dbReference>
<protein>
    <submittedName>
        <fullName evidence="4">Poly-beta-1,6-N-acetyl-D-glucosamine N-deacetylase PgaB</fullName>
        <ecNumber evidence="4">3.5.1.-</ecNumber>
    </submittedName>
</protein>
<evidence type="ECO:0000313" key="5">
    <source>
        <dbReference type="Proteomes" id="UP001056873"/>
    </source>
</evidence>
<name>A0ABY5CQJ4_9GAMM</name>
<reference evidence="4" key="1">
    <citation type="journal article" date="2022" name="BMC Genomics">
        <title>Genome sequence of the entomopathogenic Serratia entomophila isolate 626 and characterisation of the species specific itaconate degradation pathway.</title>
        <authorList>
            <person name="Vaughan A.L."/>
            <person name="Altermann E."/>
            <person name="Glare T.R."/>
            <person name="Hurst M.R.H."/>
        </authorList>
    </citation>
    <scope>NUCLEOTIDE SEQUENCE</scope>
    <source>
        <strain evidence="4">626</strain>
    </source>
</reference>
<evidence type="ECO:0000256" key="1">
    <source>
        <dbReference type="ARBA" id="ARBA00022729"/>
    </source>
</evidence>
<dbReference type="EC" id="3.5.1.-" evidence="4"/>
<dbReference type="Gene3D" id="3.20.20.370">
    <property type="entry name" value="Glycoside hydrolase/deacetylase"/>
    <property type="match status" value="1"/>
</dbReference>
<proteinExistence type="predicted"/>
<keyword evidence="4" id="KW-0378">Hydrolase</keyword>
<dbReference type="PROSITE" id="PS51677">
    <property type="entry name" value="NODB"/>
    <property type="match status" value="1"/>
</dbReference>